<dbReference type="GO" id="GO:0008541">
    <property type="term" value="C:proteasome regulatory particle, lid subcomplex"/>
    <property type="evidence" value="ECO:0007669"/>
    <property type="project" value="TreeGrafter"/>
</dbReference>
<feature type="domain" description="PCI" evidence="3">
    <location>
        <begin position="241"/>
        <end position="412"/>
    </location>
</feature>
<keyword evidence="2" id="KW-0647">Proteasome</keyword>
<accession>A0AAN9VF29</accession>
<sequence length="412" mass="47613">MADTTVADGGRIVKMEVDYESTCDEKIPECQKMAKENKIHDALDILLALEKQTRTGCDMASTGRVLVAIVQICFEAKNWNALNEHIVLLSKRRSQLKQAVAKMVQECCTYVDQTPNKETKIKLIDTLRSVTEGKIYVEVERARLTHKLATMKEEEGNIIEAANIIQELQVETYGSMAKREKVELILEQMRLCLAKKDYIRTQIISKKINTKFFDDEGTQDLKLKFYRLMIELDQHEGSYLATCKHYRAILNTPTIQDDPEQRHHVMQNVVLYLVLAPYDNEQADLTHRVLEEKLLEEVPTYKDLLKLFTNPELIKWSGLCEIYEAELKQGSAKTKPTDVFSPNSEQGSKRWKDLRSRVVEHNIRVMAKYYTRITLKRMAELLDLPVDETEDFLSNLVVNKTVWQRLTGLLVL</sequence>
<evidence type="ECO:0000256" key="1">
    <source>
        <dbReference type="ARBA" id="ARBA00006397"/>
    </source>
</evidence>
<dbReference type="GO" id="GO:0005737">
    <property type="term" value="C:cytoplasm"/>
    <property type="evidence" value="ECO:0007669"/>
    <property type="project" value="TreeGrafter"/>
</dbReference>
<dbReference type="PROSITE" id="PS50250">
    <property type="entry name" value="PCI"/>
    <property type="match status" value="1"/>
</dbReference>
<dbReference type="FunFam" id="1.10.10.10:FF:000070">
    <property type="entry name" value="26S proteasome non-ATPase regulatory subunit 12"/>
    <property type="match status" value="1"/>
</dbReference>
<evidence type="ECO:0000256" key="2">
    <source>
        <dbReference type="ARBA" id="ARBA00022942"/>
    </source>
</evidence>
<dbReference type="SUPFAM" id="SSF46785">
    <property type="entry name" value="Winged helix' DNA-binding domain"/>
    <property type="match status" value="1"/>
</dbReference>
<dbReference type="InterPro" id="IPR036388">
    <property type="entry name" value="WH-like_DNA-bd_sf"/>
</dbReference>
<name>A0AAN9VF29_9ORTH</name>
<dbReference type="InterPro" id="IPR036390">
    <property type="entry name" value="WH_DNA-bd_sf"/>
</dbReference>
<dbReference type="EMBL" id="JAZDUA010000318">
    <property type="protein sequence ID" value="KAK7794792.1"/>
    <property type="molecule type" value="Genomic_DNA"/>
</dbReference>
<comment type="caution">
    <text evidence="4">The sequence shown here is derived from an EMBL/GenBank/DDBJ whole genome shotgun (WGS) entry which is preliminary data.</text>
</comment>
<dbReference type="PANTHER" id="PTHR10855">
    <property type="entry name" value="26S PROTEASOME NON-ATPASE REGULATORY SUBUNIT 12/COP9 SIGNALOSOME COMPLEX SUBUNIT 4"/>
    <property type="match status" value="1"/>
</dbReference>
<dbReference type="Pfam" id="PF22241">
    <property type="entry name" value="PSMD12-CSN4_N"/>
    <property type="match status" value="1"/>
</dbReference>
<dbReference type="Gene3D" id="1.10.10.10">
    <property type="entry name" value="Winged helix-like DNA-binding domain superfamily/Winged helix DNA-binding domain"/>
    <property type="match status" value="1"/>
</dbReference>
<dbReference type="InterPro" id="IPR000717">
    <property type="entry name" value="PCI_dom"/>
</dbReference>
<proteinExistence type="inferred from homology"/>
<protein>
    <recommendedName>
        <fullName evidence="3">PCI domain-containing protein</fullName>
    </recommendedName>
</protein>
<organism evidence="4 5">
    <name type="scientific">Gryllus longicercus</name>
    <dbReference type="NCBI Taxonomy" id="2509291"/>
    <lineage>
        <taxon>Eukaryota</taxon>
        <taxon>Metazoa</taxon>
        <taxon>Ecdysozoa</taxon>
        <taxon>Arthropoda</taxon>
        <taxon>Hexapoda</taxon>
        <taxon>Insecta</taxon>
        <taxon>Pterygota</taxon>
        <taxon>Neoptera</taxon>
        <taxon>Polyneoptera</taxon>
        <taxon>Orthoptera</taxon>
        <taxon>Ensifera</taxon>
        <taxon>Gryllidea</taxon>
        <taxon>Grylloidea</taxon>
        <taxon>Gryllidae</taxon>
        <taxon>Gryllinae</taxon>
        <taxon>Gryllus</taxon>
    </lineage>
</organism>
<dbReference type="PANTHER" id="PTHR10855:SF1">
    <property type="entry name" value="26S PROTEASOME NON-ATPASE REGULATORY SUBUNIT 12"/>
    <property type="match status" value="1"/>
</dbReference>
<dbReference type="InterPro" id="IPR054559">
    <property type="entry name" value="PSMD12-CSN4-like_N"/>
</dbReference>
<dbReference type="GO" id="GO:0005634">
    <property type="term" value="C:nucleus"/>
    <property type="evidence" value="ECO:0007669"/>
    <property type="project" value="UniProtKB-ARBA"/>
</dbReference>
<reference evidence="4 5" key="1">
    <citation type="submission" date="2024-03" db="EMBL/GenBank/DDBJ databases">
        <title>The genome assembly and annotation of the cricket Gryllus longicercus Weissman &amp; Gray.</title>
        <authorList>
            <person name="Szrajer S."/>
            <person name="Gray D."/>
            <person name="Ylla G."/>
        </authorList>
    </citation>
    <scope>NUCLEOTIDE SEQUENCE [LARGE SCALE GENOMIC DNA]</scope>
    <source>
        <strain evidence="4">DAG 2021-001</strain>
        <tissue evidence="4">Whole body minus gut</tissue>
    </source>
</reference>
<evidence type="ECO:0000313" key="4">
    <source>
        <dbReference type="EMBL" id="KAK7794792.1"/>
    </source>
</evidence>
<gene>
    <name evidence="4" type="ORF">R5R35_004131</name>
</gene>
<dbReference type="InterPro" id="IPR040134">
    <property type="entry name" value="PSMD12/CSN4"/>
</dbReference>
<evidence type="ECO:0000259" key="3">
    <source>
        <dbReference type="PROSITE" id="PS50250"/>
    </source>
</evidence>
<dbReference type="AlphaFoldDB" id="A0AAN9VF29"/>
<dbReference type="Proteomes" id="UP001378592">
    <property type="component" value="Unassembled WGS sequence"/>
</dbReference>
<comment type="similarity">
    <text evidence="1">Belongs to the proteasome subunit p55 family.</text>
</comment>
<dbReference type="Pfam" id="PF01399">
    <property type="entry name" value="PCI"/>
    <property type="match status" value="1"/>
</dbReference>
<keyword evidence="5" id="KW-1185">Reference proteome</keyword>
<evidence type="ECO:0000313" key="5">
    <source>
        <dbReference type="Proteomes" id="UP001378592"/>
    </source>
</evidence>